<keyword evidence="5" id="KW-1185">Reference proteome</keyword>
<reference evidence="4 5" key="1">
    <citation type="submission" date="2016-03" db="EMBL/GenBank/DDBJ databases">
        <title>Niastella vici sp. nov., isolated from farmland soil.</title>
        <authorList>
            <person name="Chen L."/>
            <person name="Wang D."/>
            <person name="Yang S."/>
            <person name="Wang G."/>
        </authorList>
    </citation>
    <scope>NUCLEOTIDE SEQUENCE [LARGE SCALE GENOMIC DNA]</scope>
    <source>
        <strain evidence="4 5">DJ57</strain>
    </source>
</reference>
<accession>A0A1V9FVU5</accession>
<comment type="caution">
    <text evidence="4">The sequence shown here is derived from an EMBL/GenBank/DDBJ whole genome shotgun (WGS) entry which is preliminary data.</text>
</comment>
<gene>
    <name evidence="4" type="ORF">A3860_27595</name>
</gene>
<dbReference type="Pfam" id="PF00072">
    <property type="entry name" value="Response_reg"/>
    <property type="match status" value="1"/>
</dbReference>
<dbReference type="STRING" id="1703345.A3860_27595"/>
<dbReference type="InterPro" id="IPR050595">
    <property type="entry name" value="Bact_response_regulator"/>
</dbReference>
<feature type="modified residue" description="4-aspartylphosphate" evidence="2">
    <location>
        <position position="79"/>
    </location>
</feature>
<dbReference type="Gene3D" id="3.40.50.2300">
    <property type="match status" value="1"/>
</dbReference>
<evidence type="ECO:0000313" key="5">
    <source>
        <dbReference type="Proteomes" id="UP000192796"/>
    </source>
</evidence>
<evidence type="ECO:0000256" key="1">
    <source>
        <dbReference type="ARBA" id="ARBA00022553"/>
    </source>
</evidence>
<dbReference type="Proteomes" id="UP000192796">
    <property type="component" value="Unassembled WGS sequence"/>
</dbReference>
<sequence length="153" mass="17876">MVFGFCMPNPNHYFTLNMYNTTTVMQRTILLVDDDEEEYYIIKLALEMTGENCQCVWANGLEQATHLVKELQPEFVFIDINMPRYNGLNCLKQLKELDQLKKSVFVMYSTYISEEDHKKALQLGADCCIPKPENVKILRKHLMSLFNDKTHCP</sequence>
<dbReference type="PROSITE" id="PS50110">
    <property type="entry name" value="RESPONSE_REGULATORY"/>
    <property type="match status" value="1"/>
</dbReference>
<proteinExistence type="predicted"/>
<dbReference type="InterPro" id="IPR001789">
    <property type="entry name" value="Sig_transdc_resp-reg_receiver"/>
</dbReference>
<name>A0A1V9FVU5_9BACT</name>
<evidence type="ECO:0000256" key="2">
    <source>
        <dbReference type="PROSITE-ProRule" id="PRU00169"/>
    </source>
</evidence>
<dbReference type="InterPro" id="IPR011006">
    <property type="entry name" value="CheY-like_superfamily"/>
</dbReference>
<dbReference type="CDD" id="cd00156">
    <property type="entry name" value="REC"/>
    <property type="match status" value="1"/>
</dbReference>
<dbReference type="AlphaFoldDB" id="A0A1V9FVU5"/>
<protein>
    <recommendedName>
        <fullName evidence="3">Response regulatory domain-containing protein</fullName>
    </recommendedName>
</protein>
<keyword evidence="1 2" id="KW-0597">Phosphoprotein</keyword>
<dbReference type="PANTHER" id="PTHR44591:SF3">
    <property type="entry name" value="RESPONSE REGULATORY DOMAIN-CONTAINING PROTEIN"/>
    <property type="match status" value="1"/>
</dbReference>
<dbReference type="EMBL" id="LVYD01000050">
    <property type="protein sequence ID" value="OQP62461.1"/>
    <property type="molecule type" value="Genomic_DNA"/>
</dbReference>
<feature type="domain" description="Response regulatory" evidence="3">
    <location>
        <begin position="28"/>
        <end position="146"/>
    </location>
</feature>
<dbReference type="SMART" id="SM00448">
    <property type="entry name" value="REC"/>
    <property type="match status" value="1"/>
</dbReference>
<evidence type="ECO:0000313" key="4">
    <source>
        <dbReference type="EMBL" id="OQP62461.1"/>
    </source>
</evidence>
<dbReference type="GO" id="GO:0000160">
    <property type="term" value="P:phosphorelay signal transduction system"/>
    <property type="evidence" value="ECO:0007669"/>
    <property type="project" value="InterPro"/>
</dbReference>
<dbReference type="PANTHER" id="PTHR44591">
    <property type="entry name" value="STRESS RESPONSE REGULATOR PROTEIN 1"/>
    <property type="match status" value="1"/>
</dbReference>
<dbReference type="SUPFAM" id="SSF52172">
    <property type="entry name" value="CheY-like"/>
    <property type="match status" value="1"/>
</dbReference>
<evidence type="ECO:0000259" key="3">
    <source>
        <dbReference type="PROSITE" id="PS50110"/>
    </source>
</evidence>
<organism evidence="4 5">
    <name type="scientific">Niastella vici</name>
    <dbReference type="NCBI Taxonomy" id="1703345"/>
    <lineage>
        <taxon>Bacteria</taxon>
        <taxon>Pseudomonadati</taxon>
        <taxon>Bacteroidota</taxon>
        <taxon>Chitinophagia</taxon>
        <taxon>Chitinophagales</taxon>
        <taxon>Chitinophagaceae</taxon>
        <taxon>Niastella</taxon>
    </lineage>
</organism>